<accession>A0A223RT08</accession>
<dbReference type="InterPro" id="IPR015890">
    <property type="entry name" value="Chorismate_C"/>
</dbReference>
<dbReference type="KEGG" id="aey:CDG81_12710"/>
<proteinExistence type="predicted"/>
<dbReference type="InterPro" id="IPR005801">
    <property type="entry name" value="ADC_synthase"/>
</dbReference>
<dbReference type="PANTHER" id="PTHR42839">
    <property type="entry name" value="ISOCHORISMATE SYNTHASE ENTC"/>
    <property type="match status" value="1"/>
</dbReference>
<dbReference type="OrthoDB" id="9806579at2"/>
<dbReference type="Proteomes" id="UP000215043">
    <property type="component" value="Chromosome"/>
</dbReference>
<protein>
    <recommendedName>
        <fullName evidence="1">Chorismate-utilising enzyme C-terminal domain-containing protein</fullName>
    </recommendedName>
</protein>
<evidence type="ECO:0000313" key="3">
    <source>
        <dbReference type="Proteomes" id="UP000215043"/>
    </source>
</evidence>
<name>A0A223RT08_9ACTN</name>
<dbReference type="Gene3D" id="3.60.120.10">
    <property type="entry name" value="Anthranilate synthase"/>
    <property type="match status" value="1"/>
</dbReference>
<dbReference type="SUPFAM" id="SSF56322">
    <property type="entry name" value="ADC synthase"/>
    <property type="match status" value="1"/>
</dbReference>
<dbReference type="Pfam" id="PF00425">
    <property type="entry name" value="Chorismate_bind"/>
    <property type="match status" value="1"/>
</dbReference>
<evidence type="ECO:0000313" key="2">
    <source>
        <dbReference type="EMBL" id="ASU79006.1"/>
    </source>
</evidence>
<organism evidence="2 3">
    <name type="scientific">Actinopolyspora erythraea</name>
    <dbReference type="NCBI Taxonomy" id="414996"/>
    <lineage>
        <taxon>Bacteria</taxon>
        <taxon>Bacillati</taxon>
        <taxon>Actinomycetota</taxon>
        <taxon>Actinomycetes</taxon>
        <taxon>Actinopolysporales</taxon>
        <taxon>Actinopolysporaceae</taxon>
        <taxon>Actinopolyspora</taxon>
    </lineage>
</organism>
<dbReference type="PANTHER" id="PTHR42839:SF2">
    <property type="entry name" value="ISOCHORISMATE SYNTHASE ENTC"/>
    <property type="match status" value="1"/>
</dbReference>
<dbReference type="RefSeq" id="WP_052428159.1">
    <property type="nucleotide sequence ID" value="NZ_CP022752.1"/>
</dbReference>
<sequence>MKPSNSDTPVFRFANAVTALDIDGDERFESVEQAEKWLSGGDDRAVGGLIPYENDGHGCSLFGGSLRAPAEEREGVEPRFRYDVRFNASETERYLSSLDTALHALGGGERELEKVVLARVERYLVDGELDVDALYRIIREAYPAGNNFRVRNLHRPHSYHLGSSPELFLRRHANRIVLHPLAGTLPKDPRLSEEDDRRRARRLLATAKFRSEHAYLVDFLREGLAPYCSRLDVPAEPSLVSASHVWHLGTPIEGTLRSDEIALSEMLGTLHPSPAVCGVPRDEANEFILEHEGERSYYAGLVGWFDGPRDCEFYMALRGMEADVAAGHVDLRAGGGIVRGSSIPMEFGEVGAKMSTMRQVLDLDGDSLVRSGG</sequence>
<gene>
    <name evidence="2" type="ORF">CDG81_12710</name>
</gene>
<dbReference type="AlphaFoldDB" id="A0A223RT08"/>
<evidence type="ECO:0000259" key="1">
    <source>
        <dbReference type="Pfam" id="PF00425"/>
    </source>
</evidence>
<reference evidence="2 3" key="1">
    <citation type="submission" date="2017-08" db="EMBL/GenBank/DDBJ databases">
        <title>The complete genome sequence of moderately halophilic actinomycete Actinopolyspora erythraea YIM 90600, the producer of novel erythromycin, novel actinopolysporins A-C and tubercidin.</title>
        <authorList>
            <person name="Yin M."/>
            <person name="Tang S."/>
        </authorList>
    </citation>
    <scope>NUCLEOTIDE SEQUENCE [LARGE SCALE GENOMIC DNA]</scope>
    <source>
        <strain evidence="2 3">YIM 90600</strain>
    </source>
</reference>
<feature type="domain" description="Chorismate-utilising enzyme C-terminal" evidence="1">
    <location>
        <begin position="92"/>
        <end position="353"/>
    </location>
</feature>
<dbReference type="EMBL" id="CP022752">
    <property type="protein sequence ID" value="ASU79006.1"/>
    <property type="molecule type" value="Genomic_DNA"/>
</dbReference>